<protein>
    <submittedName>
        <fullName evidence="1">Uncharacterized protein</fullName>
    </submittedName>
</protein>
<organism evidence="1 2">
    <name type="scientific">Streptomyces aureus</name>
    <dbReference type="NCBI Taxonomy" id="193461"/>
    <lineage>
        <taxon>Bacteria</taxon>
        <taxon>Bacillati</taxon>
        <taxon>Actinomycetota</taxon>
        <taxon>Actinomycetes</taxon>
        <taxon>Kitasatosporales</taxon>
        <taxon>Streptomycetaceae</taxon>
        <taxon>Streptomyces</taxon>
    </lineage>
</organism>
<evidence type="ECO:0000313" key="1">
    <source>
        <dbReference type="EMBL" id="MFA3841057.1"/>
    </source>
</evidence>
<evidence type="ECO:0000313" key="2">
    <source>
        <dbReference type="Proteomes" id="UP001571476"/>
    </source>
</evidence>
<dbReference type="RefSeq" id="WP_372565436.1">
    <property type="nucleotide sequence ID" value="NZ_JBGOSP010000021.1"/>
</dbReference>
<proteinExistence type="predicted"/>
<sequence length="137" mass="15804">MLSTIRTSMRPPVDGVMENTVHRDELQALSGFVRFFEREPRGFDDAGMDRAYKDLLRDSRGLLDAMNRNVFSDSSDWYSVPSDWADSKPRHYREVIQEIGDSHEFLVGSYDSFILEARRKRFKSVIVPPDGVRVATD</sequence>
<keyword evidence="2" id="KW-1185">Reference proteome</keyword>
<comment type="caution">
    <text evidence="1">The sequence shown here is derived from an EMBL/GenBank/DDBJ whole genome shotgun (WGS) entry which is preliminary data.</text>
</comment>
<accession>A0ABV4SRG4</accession>
<name>A0ABV4SRG4_9ACTN</name>
<gene>
    <name evidence="1" type="ORF">ACEG43_33480</name>
</gene>
<reference evidence="1 2" key="1">
    <citation type="submission" date="2024-08" db="EMBL/GenBank/DDBJ databases">
        <title>Genome sequence of Streptomyces aureus CACIA-1.46HGO.</title>
        <authorList>
            <person name="Evangelista-Martinez Z."/>
        </authorList>
    </citation>
    <scope>NUCLEOTIDE SEQUENCE [LARGE SCALE GENOMIC DNA]</scope>
    <source>
        <strain evidence="1 2">CACIA-1.46HGO</strain>
    </source>
</reference>
<dbReference type="Proteomes" id="UP001571476">
    <property type="component" value="Unassembled WGS sequence"/>
</dbReference>
<dbReference type="EMBL" id="JBGOSP010000021">
    <property type="protein sequence ID" value="MFA3841057.1"/>
    <property type="molecule type" value="Genomic_DNA"/>
</dbReference>